<reference evidence="1" key="1">
    <citation type="journal article" date="2015" name="Nature">
        <title>Complex archaea that bridge the gap between prokaryotes and eukaryotes.</title>
        <authorList>
            <person name="Spang A."/>
            <person name="Saw J.H."/>
            <person name="Jorgensen S.L."/>
            <person name="Zaremba-Niedzwiedzka K."/>
            <person name="Martijn J."/>
            <person name="Lind A.E."/>
            <person name="van Eijk R."/>
            <person name="Schleper C."/>
            <person name="Guy L."/>
            <person name="Ettema T.J."/>
        </authorList>
    </citation>
    <scope>NUCLEOTIDE SEQUENCE</scope>
</reference>
<name>A0A0F9FVQ2_9ZZZZ</name>
<comment type="caution">
    <text evidence="1">The sequence shown here is derived from an EMBL/GenBank/DDBJ whole genome shotgun (WGS) entry which is preliminary data.</text>
</comment>
<accession>A0A0F9FVQ2</accession>
<dbReference type="AlphaFoldDB" id="A0A0F9FVQ2"/>
<evidence type="ECO:0000313" key="1">
    <source>
        <dbReference type="EMBL" id="KKL55217.1"/>
    </source>
</evidence>
<organism evidence="1">
    <name type="scientific">marine sediment metagenome</name>
    <dbReference type="NCBI Taxonomy" id="412755"/>
    <lineage>
        <taxon>unclassified sequences</taxon>
        <taxon>metagenomes</taxon>
        <taxon>ecological metagenomes</taxon>
    </lineage>
</organism>
<gene>
    <name evidence="1" type="ORF">LCGC14_2257630</name>
</gene>
<proteinExistence type="predicted"/>
<protein>
    <submittedName>
        <fullName evidence="1">Uncharacterized protein</fullName>
    </submittedName>
</protein>
<dbReference type="EMBL" id="LAZR01030918">
    <property type="protein sequence ID" value="KKL55217.1"/>
    <property type="molecule type" value="Genomic_DNA"/>
</dbReference>
<sequence length="142" mass="16513">MTRLKSGLAFHCHHDILLEYVYDYDERLNFIKAEKRFVERELRKTLFVLIPEKLLPNTSQKAAYIKTGAAYYEAKADLYKITNDKTWAVYNKTEAVYNKAEAVYKAYIDVQALHKQVCHPNCPWDGKTIFSKGTSLEALNNE</sequence>